<dbReference type="PROSITE" id="PS50812">
    <property type="entry name" value="PWWP"/>
    <property type="match status" value="1"/>
</dbReference>
<keyword evidence="4" id="KW-0862">Zinc</keyword>
<dbReference type="KEGG" id="foc:113206158"/>
<dbReference type="Gene3D" id="3.30.40.10">
    <property type="entry name" value="Zinc/RING finger domain, C3HC4 (zinc finger)"/>
    <property type="match status" value="1"/>
</dbReference>
<proteinExistence type="predicted"/>
<dbReference type="Proteomes" id="UP000504606">
    <property type="component" value="Unplaced"/>
</dbReference>
<evidence type="ECO:0000256" key="4">
    <source>
        <dbReference type="ARBA" id="ARBA00022833"/>
    </source>
</evidence>
<dbReference type="InterPro" id="IPR013083">
    <property type="entry name" value="Znf_RING/FYVE/PHD"/>
</dbReference>
<evidence type="ECO:0000256" key="2">
    <source>
        <dbReference type="ARBA" id="ARBA00022723"/>
    </source>
</evidence>
<feature type="domain" description="PWWP" evidence="7">
    <location>
        <begin position="55"/>
        <end position="116"/>
    </location>
</feature>
<dbReference type="InterPro" id="IPR049554">
    <property type="entry name" value="DNMT3_ADD_PHD"/>
</dbReference>
<feature type="compositionally biased region" description="Basic residues" evidence="6">
    <location>
        <begin position="606"/>
        <end position="615"/>
    </location>
</feature>
<dbReference type="Gene3D" id="2.30.30.140">
    <property type="match status" value="1"/>
</dbReference>
<name>A0A6J1S9Z7_FRAOC</name>
<feature type="domain" description="PHD-type" evidence="8">
    <location>
        <begin position="234"/>
        <end position="370"/>
    </location>
</feature>
<dbReference type="Pfam" id="PF00855">
    <property type="entry name" value="PWWP"/>
    <property type="match status" value="1"/>
</dbReference>
<feature type="region of interest" description="Disordered" evidence="6">
    <location>
        <begin position="1"/>
        <end position="46"/>
    </location>
</feature>
<keyword evidence="5" id="KW-0539">Nucleus</keyword>
<dbReference type="InterPro" id="IPR040552">
    <property type="entry name" value="DNMT3_ADD_GATA1-like"/>
</dbReference>
<keyword evidence="9" id="KW-1185">Reference proteome</keyword>
<evidence type="ECO:0000256" key="1">
    <source>
        <dbReference type="ARBA" id="ARBA00004123"/>
    </source>
</evidence>
<evidence type="ECO:0000256" key="3">
    <source>
        <dbReference type="ARBA" id="ARBA00022771"/>
    </source>
</evidence>
<dbReference type="CDD" id="cd05835">
    <property type="entry name" value="PWWP_DNMT3"/>
    <property type="match status" value="1"/>
</dbReference>
<keyword evidence="3" id="KW-0863">Zinc-finger</keyword>
<feature type="region of interest" description="Disordered" evidence="6">
    <location>
        <begin position="588"/>
        <end position="615"/>
    </location>
</feature>
<dbReference type="Pfam" id="PF21255">
    <property type="entry name" value="DNMT3_ADD_GATA1-like"/>
    <property type="match status" value="1"/>
</dbReference>
<dbReference type="PROSITE" id="PS51533">
    <property type="entry name" value="ADD"/>
    <property type="match status" value="1"/>
</dbReference>
<dbReference type="CDD" id="cd11725">
    <property type="entry name" value="ADDz_Dnmt3"/>
    <property type="match status" value="1"/>
</dbReference>
<dbReference type="GO" id="GO:0005634">
    <property type="term" value="C:nucleus"/>
    <property type="evidence" value="ECO:0007669"/>
    <property type="project" value="UniProtKB-SubCell"/>
</dbReference>
<dbReference type="GeneID" id="113206158"/>
<reference evidence="10" key="1">
    <citation type="submission" date="2025-08" db="UniProtKB">
        <authorList>
            <consortium name="RefSeq"/>
        </authorList>
    </citation>
    <scope>IDENTIFICATION</scope>
    <source>
        <tissue evidence="10">Whole organism</tissue>
    </source>
</reference>
<dbReference type="OrthoDB" id="6432841at2759"/>
<keyword evidence="2" id="KW-0479">Metal-binding</keyword>
<comment type="subcellular location">
    <subcellularLocation>
        <location evidence="1">Nucleus</location>
    </subcellularLocation>
</comment>
<evidence type="ECO:0000259" key="8">
    <source>
        <dbReference type="PROSITE" id="PS51533"/>
    </source>
</evidence>
<evidence type="ECO:0000256" key="5">
    <source>
        <dbReference type="ARBA" id="ARBA00023242"/>
    </source>
</evidence>
<dbReference type="RefSeq" id="XP_026277882.1">
    <property type="nucleotide sequence ID" value="XM_026422097.2"/>
</dbReference>
<feature type="compositionally biased region" description="Low complexity" evidence="6">
    <location>
        <begin position="13"/>
        <end position="28"/>
    </location>
</feature>
<organism evidence="9 10">
    <name type="scientific">Frankliniella occidentalis</name>
    <name type="common">Western flower thrips</name>
    <name type="synonym">Euthrips occidentalis</name>
    <dbReference type="NCBI Taxonomy" id="133901"/>
    <lineage>
        <taxon>Eukaryota</taxon>
        <taxon>Metazoa</taxon>
        <taxon>Ecdysozoa</taxon>
        <taxon>Arthropoda</taxon>
        <taxon>Hexapoda</taxon>
        <taxon>Insecta</taxon>
        <taxon>Pterygota</taxon>
        <taxon>Neoptera</taxon>
        <taxon>Paraneoptera</taxon>
        <taxon>Thysanoptera</taxon>
        <taxon>Terebrantia</taxon>
        <taxon>Thripoidea</taxon>
        <taxon>Thripidae</taxon>
        <taxon>Frankliniella</taxon>
    </lineage>
</organism>
<dbReference type="Pfam" id="PF17980">
    <property type="entry name" value="ADD_DNMT3"/>
    <property type="match status" value="1"/>
</dbReference>
<dbReference type="InterPro" id="IPR025766">
    <property type="entry name" value="ADD"/>
</dbReference>
<protein>
    <submittedName>
        <fullName evidence="10">DNA (Cytosine-5)-methyltransferase 3B-like isoform X1</fullName>
    </submittedName>
</protein>
<evidence type="ECO:0000313" key="9">
    <source>
        <dbReference type="Proteomes" id="UP000504606"/>
    </source>
</evidence>
<feature type="compositionally biased region" description="Basic residues" evidence="6">
    <location>
        <begin position="29"/>
        <end position="41"/>
    </location>
</feature>
<evidence type="ECO:0000256" key="6">
    <source>
        <dbReference type="SAM" id="MobiDB-lite"/>
    </source>
</evidence>
<dbReference type="GO" id="GO:0008270">
    <property type="term" value="F:zinc ion binding"/>
    <property type="evidence" value="ECO:0007669"/>
    <property type="project" value="UniProtKB-KW"/>
</dbReference>
<evidence type="ECO:0000313" key="10">
    <source>
        <dbReference type="RefSeq" id="XP_026277882.1"/>
    </source>
</evidence>
<sequence>MDFNSSGSSFDLGEGTTGESSSSPATSTPKKKGRKSRRGRQRASSPVLPLCDAQVGDIVWAKVKSSRWWPAILVNKEDCGKLVTLGGRKTTYFVFWYGDGRVSPIAMSNLVDFRKGYQKFIMPEGSRIFKSGIYMAIIEFRKSQSLDTEDWDIMKALAWADEGFPIPEGEGCDALRTQGTLSQHVREKLKNLRVKYETNGNGDDDDDDEGKQCETEDSTLYLEYTTEAVNLLYSVRDGTLTIEDICLACVSQVEAPKEHPLFYGGICEDCWTKFLERNFAIGLDLVAYHCSICMDLGDMMVCSEPRCFRAYCNKCIAMKATIGVLDIIRNKDPWLCFLCEPYSAGMHGLLQPRVSQWKQNVRATFLPEKWLHRQYLTISFTLLQIQKMFHPDVLDLVKMNEVPIRILCLDGSCKSALKLCSALKKPNIKVDSMFLCDYNTEEMSEMQAMLPNTKNVYLLKSLIHYEDYEQLSKIMPIHIVIASAAGKEKESLGRIFFSFHNFISMMHVLNNGCSKQCFKPIWLFEALPPLWDDYTILISRYLQVEPIEWSEDKDSNNSTLIWTNLQLFLDALNLSQPDKDNKVKTSCNYNNENQDESGSEEEARRFILRRKRRKQ</sequence>
<dbReference type="SUPFAM" id="SSF63748">
    <property type="entry name" value="Tudor/PWWP/MBT"/>
    <property type="match status" value="1"/>
</dbReference>
<accession>A0A6J1S9Z7</accession>
<dbReference type="InterPro" id="IPR000313">
    <property type="entry name" value="PWWP_dom"/>
</dbReference>
<evidence type="ECO:0000259" key="7">
    <source>
        <dbReference type="PROSITE" id="PS50812"/>
    </source>
</evidence>
<dbReference type="SMART" id="SM00293">
    <property type="entry name" value="PWWP"/>
    <property type="match status" value="1"/>
</dbReference>
<gene>
    <name evidence="10" type="primary">LOC113206158</name>
</gene>
<dbReference type="AlphaFoldDB" id="A0A6J1S9Z7"/>